<keyword evidence="1" id="KW-1133">Transmembrane helix</keyword>
<proteinExistence type="predicted"/>
<keyword evidence="3" id="KW-1185">Reference proteome</keyword>
<protein>
    <recommendedName>
        <fullName evidence="4">Na+-dependent transporter</fullName>
    </recommendedName>
</protein>
<reference evidence="2 3" key="1">
    <citation type="submission" date="2020-08" db="EMBL/GenBank/DDBJ databases">
        <title>Genome sequence of Sphingomonas daechungensis KACC 18115T.</title>
        <authorList>
            <person name="Hyun D.-W."/>
            <person name="Bae J.-W."/>
        </authorList>
    </citation>
    <scope>NUCLEOTIDE SEQUENCE [LARGE SCALE GENOMIC DNA]</scope>
    <source>
        <strain evidence="2 3">KACC 18115</strain>
    </source>
</reference>
<evidence type="ECO:0000313" key="2">
    <source>
        <dbReference type="EMBL" id="QNP43764.1"/>
    </source>
</evidence>
<dbReference type="Proteomes" id="UP000516134">
    <property type="component" value="Chromosome"/>
</dbReference>
<dbReference type="EMBL" id="CP060780">
    <property type="protein sequence ID" value="QNP43764.1"/>
    <property type="molecule type" value="Genomic_DNA"/>
</dbReference>
<evidence type="ECO:0000313" key="3">
    <source>
        <dbReference type="Proteomes" id="UP000516134"/>
    </source>
</evidence>
<keyword evidence="1" id="KW-0812">Transmembrane</keyword>
<dbReference type="InterPro" id="IPR038770">
    <property type="entry name" value="Na+/solute_symporter_sf"/>
</dbReference>
<feature type="transmembrane region" description="Helical" evidence="1">
    <location>
        <begin position="40"/>
        <end position="65"/>
    </location>
</feature>
<feature type="transmembrane region" description="Helical" evidence="1">
    <location>
        <begin position="71"/>
        <end position="90"/>
    </location>
</feature>
<feature type="transmembrane region" description="Helical" evidence="1">
    <location>
        <begin position="169"/>
        <end position="189"/>
    </location>
</feature>
<name>A0ABX6T2J3_9SPHN</name>
<feature type="transmembrane region" description="Helical" evidence="1">
    <location>
        <begin position="227"/>
        <end position="245"/>
    </location>
</feature>
<dbReference type="RefSeq" id="WP_187715189.1">
    <property type="nucleotide sequence ID" value="NZ_BAABJC010000001.1"/>
</dbReference>
<gene>
    <name evidence="2" type="ORF">H9L15_03650</name>
</gene>
<feature type="transmembrane region" description="Helical" evidence="1">
    <location>
        <begin position="102"/>
        <end position="121"/>
    </location>
</feature>
<feature type="transmembrane region" description="Helical" evidence="1">
    <location>
        <begin position="6"/>
        <end position="28"/>
    </location>
</feature>
<organism evidence="2 3">
    <name type="scientific">Sphingomonas daechungensis</name>
    <dbReference type="NCBI Taxonomy" id="1176646"/>
    <lineage>
        <taxon>Bacteria</taxon>
        <taxon>Pseudomonadati</taxon>
        <taxon>Pseudomonadota</taxon>
        <taxon>Alphaproteobacteria</taxon>
        <taxon>Sphingomonadales</taxon>
        <taxon>Sphingomonadaceae</taxon>
        <taxon>Sphingomonas</taxon>
    </lineage>
</organism>
<evidence type="ECO:0008006" key="4">
    <source>
        <dbReference type="Google" id="ProtNLM"/>
    </source>
</evidence>
<feature type="transmembrane region" description="Helical" evidence="1">
    <location>
        <begin position="257"/>
        <end position="275"/>
    </location>
</feature>
<evidence type="ECO:0000256" key="1">
    <source>
        <dbReference type="SAM" id="Phobius"/>
    </source>
</evidence>
<keyword evidence="1" id="KW-0472">Membrane</keyword>
<feature type="transmembrane region" description="Helical" evidence="1">
    <location>
        <begin position="201"/>
        <end position="220"/>
    </location>
</feature>
<accession>A0ABX6T2J3</accession>
<feature type="transmembrane region" description="Helical" evidence="1">
    <location>
        <begin position="141"/>
        <end position="162"/>
    </location>
</feature>
<sequence length="289" mass="29933">MGAPPLLLWGLKLAIMTLVACGAMQANWRSVIEAILKPVWLPRAVLAVNLAVPLAGLIMCLILPIDPMVKIAIMVMAASPLAPPISLKLVRAADNASSVEAHFALITLLAILFVPVTVALTSKLIGLEVSAPIQGVAQISVLLLILPMAIGVTIGTLLPALAERVAKPLAVGAYIVLFALALPILFMQAGSMVQLAGDGTIFAMVAITLVAAAAGHLLGGPKPEGRFLLASAAIVRHPGIALWVINSNGLDRRSVTAVFLFLVINLIVAAVYQRWAKGREAAAGTALAG</sequence>
<dbReference type="Gene3D" id="1.20.1530.20">
    <property type="match status" value="1"/>
</dbReference>